<accession>A0AA45WRY8</accession>
<keyword evidence="1" id="KW-1133">Transmembrane helix</keyword>
<sequence>MSGYHIFFIIVGMILIGIGIFMSRKQIEELKEMMRFDLDPTSFVKMIVYVLIIKLPPIFTRIYFILLGTGLIIFVLFFVYY</sequence>
<evidence type="ECO:0000313" key="3">
    <source>
        <dbReference type="Proteomes" id="UP001157946"/>
    </source>
</evidence>
<keyword evidence="3" id="KW-1185">Reference proteome</keyword>
<name>A0AA45WRY8_9BACL</name>
<gene>
    <name evidence="2" type="ORF">SAMN06265361_1114</name>
</gene>
<dbReference type="Proteomes" id="UP001157946">
    <property type="component" value="Unassembled WGS sequence"/>
</dbReference>
<keyword evidence="1" id="KW-0812">Transmembrane</keyword>
<protein>
    <submittedName>
        <fullName evidence="2">Uncharacterized protein</fullName>
    </submittedName>
</protein>
<dbReference type="AlphaFoldDB" id="A0AA45WRY8"/>
<evidence type="ECO:0000256" key="1">
    <source>
        <dbReference type="SAM" id="Phobius"/>
    </source>
</evidence>
<feature type="transmembrane region" description="Helical" evidence="1">
    <location>
        <begin position="62"/>
        <end position="80"/>
    </location>
</feature>
<keyword evidence="1" id="KW-0472">Membrane</keyword>
<reference evidence="2" key="1">
    <citation type="submission" date="2017-05" db="EMBL/GenBank/DDBJ databases">
        <authorList>
            <person name="Varghese N."/>
            <person name="Submissions S."/>
        </authorList>
    </citation>
    <scope>NUCLEOTIDE SEQUENCE</scope>
    <source>
        <strain evidence="2">DSM 45262</strain>
    </source>
</reference>
<feature type="transmembrane region" description="Helical" evidence="1">
    <location>
        <begin position="6"/>
        <end position="24"/>
    </location>
</feature>
<organism evidence="2 3">
    <name type="scientific">Laceyella tengchongensis</name>
    <dbReference type="NCBI Taxonomy" id="574699"/>
    <lineage>
        <taxon>Bacteria</taxon>
        <taxon>Bacillati</taxon>
        <taxon>Bacillota</taxon>
        <taxon>Bacilli</taxon>
        <taxon>Bacillales</taxon>
        <taxon>Thermoactinomycetaceae</taxon>
        <taxon>Laceyella</taxon>
    </lineage>
</organism>
<dbReference type="EMBL" id="FXTU01000011">
    <property type="protein sequence ID" value="SMP34291.1"/>
    <property type="molecule type" value="Genomic_DNA"/>
</dbReference>
<proteinExistence type="predicted"/>
<feature type="transmembrane region" description="Helical" evidence="1">
    <location>
        <begin position="36"/>
        <end position="56"/>
    </location>
</feature>
<comment type="caution">
    <text evidence="2">The sequence shown here is derived from an EMBL/GenBank/DDBJ whole genome shotgun (WGS) entry which is preliminary data.</text>
</comment>
<evidence type="ECO:0000313" key="2">
    <source>
        <dbReference type="EMBL" id="SMP34291.1"/>
    </source>
</evidence>